<evidence type="ECO:0000256" key="3">
    <source>
        <dbReference type="PROSITE-ProRule" id="PRU00339"/>
    </source>
</evidence>
<dbReference type="Pfam" id="PF13432">
    <property type="entry name" value="TPR_16"/>
    <property type="match status" value="2"/>
</dbReference>
<evidence type="ECO:0000256" key="4">
    <source>
        <dbReference type="SAM" id="SignalP"/>
    </source>
</evidence>
<dbReference type="RefSeq" id="WP_262069577.1">
    <property type="nucleotide sequence ID" value="NZ_JAMXOC010000016.1"/>
</dbReference>
<protein>
    <submittedName>
        <fullName evidence="5">Tetratricopeptide repeat protein</fullName>
    </submittedName>
</protein>
<sequence>MKRSWRVVLMLALLSLVFVSCKPKEYVKDGYAYLEEGEYEKAVSVFEKSIEKEQEIGEANLGLGTAYYQQEEYEKALAAFKEALASEATFRATTYNLMAVCERQLGNLQAAINYYNFGLQQEEVETSLRQEMKKGLITAYEESGDLASALKFLQEYVGEFPEDSEAQKELDFLQTR</sequence>
<feature type="chain" id="PRO_5045095079" evidence="4">
    <location>
        <begin position="22"/>
        <end position="176"/>
    </location>
</feature>
<evidence type="ECO:0000256" key="2">
    <source>
        <dbReference type="ARBA" id="ARBA00022803"/>
    </source>
</evidence>
<reference evidence="5 6" key="1">
    <citation type="journal article" date="2022" name="Genome Biol. Evol.">
        <title>Host diet, physiology and behaviors set the stage for Lachnospiraceae cladogenesis.</title>
        <authorList>
            <person name="Vera-Ponce De Leon A."/>
            <person name="Schneider M."/>
            <person name="Jahnes B.C."/>
            <person name="Sadowski V."/>
            <person name="Camuy-Velez L.A."/>
            <person name="Duan J."/>
            <person name="Sabree Z.L."/>
        </authorList>
    </citation>
    <scope>NUCLEOTIDE SEQUENCE [LARGE SCALE GENOMIC DNA]</scope>
    <source>
        <strain evidence="5 6">PAL227</strain>
    </source>
</reference>
<evidence type="ECO:0000313" key="6">
    <source>
        <dbReference type="Proteomes" id="UP001523565"/>
    </source>
</evidence>
<keyword evidence="4" id="KW-0732">Signal</keyword>
<dbReference type="InterPro" id="IPR011990">
    <property type="entry name" value="TPR-like_helical_dom_sf"/>
</dbReference>
<evidence type="ECO:0000313" key="5">
    <source>
        <dbReference type="EMBL" id="MCP1110698.1"/>
    </source>
</evidence>
<name>A0ABT1EJ37_9FIRM</name>
<dbReference type="Gene3D" id="1.25.40.10">
    <property type="entry name" value="Tetratricopeptide repeat domain"/>
    <property type="match status" value="2"/>
</dbReference>
<organism evidence="5 6">
    <name type="scientific">Ohessyouella blattaphilus</name>
    <dbReference type="NCBI Taxonomy" id="2949333"/>
    <lineage>
        <taxon>Bacteria</taxon>
        <taxon>Bacillati</taxon>
        <taxon>Bacillota</taxon>
        <taxon>Clostridia</taxon>
        <taxon>Lachnospirales</taxon>
        <taxon>Lachnospiraceae</taxon>
        <taxon>Ohessyouella</taxon>
    </lineage>
</organism>
<dbReference type="EMBL" id="JAMZFV010000016">
    <property type="protein sequence ID" value="MCP1110698.1"/>
    <property type="molecule type" value="Genomic_DNA"/>
</dbReference>
<dbReference type="PANTHER" id="PTHR45586">
    <property type="entry name" value="TPR REPEAT-CONTAINING PROTEIN PA4667"/>
    <property type="match status" value="1"/>
</dbReference>
<comment type="caution">
    <text evidence="5">The sequence shown here is derived from an EMBL/GenBank/DDBJ whole genome shotgun (WGS) entry which is preliminary data.</text>
</comment>
<feature type="repeat" description="TPR" evidence="3">
    <location>
        <begin position="57"/>
        <end position="90"/>
    </location>
</feature>
<dbReference type="PANTHER" id="PTHR45586:SF1">
    <property type="entry name" value="LIPOPOLYSACCHARIDE ASSEMBLY PROTEIN B"/>
    <property type="match status" value="1"/>
</dbReference>
<proteinExistence type="predicted"/>
<dbReference type="PROSITE" id="PS51257">
    <property type="entry name" value="PROKAR_LIPOPROTEIN"/>
    <property type="match status" value="1"/>
</dbReference>
<dbReference type="InterPro" id="IPR051012">
    <property type="entry name" value="CellSynth/LPSAsmb/PSIAsmb"/>
</dbReference>
<keyword evidence="1" id="KW-0677">Repeat</keyword>
<accession>A0ABT1EJ37</accession>
<gene>
    <name evidence="5" type="ORF">NK118_10585</name>
</gene>
<dbReference type="SMART" id="SM00028">
    <property type="entry name" value="TPR"/>
    <property type="match status" value="3"/>
</dbReference>
<dbReference type="Proteomes" id="UP001523565">
    <property type="component" value="Unassembled WGS sequence"/>
</dbReference>
<dbReference type="InterPro" id="IPR019734">
    <property type="entry name" value="TPR_rpt"/>
</dbReference>
<feature type="repeat" description="TPR" evidence="3">
    <location>
        <begin position="23"/>
        <end position="56"/>
    </location>
</feature>
<dbReference type="SUPFAM" id="SSF48452">
    <property type="entry name" value="TPR-like"/>
    <property type="match status" value="1"/>
</dbReference>
<evidence type="ECO:0000256" key="1">
    <source>
        <dbReference type="ARBA" id="ARBA00022737"/>
    </source>
</evidence>
<feature type="signal peptide" evidence="4">
    <location>
        <begin position="1"/>
        <end position="21"/>
    </location>
</feature>
<dbReference type="PROSITE" id="PS50005">
    <property type="entry name" value="TPR"/>
    <property type="match status" value="2"/>
</dbReference>
<keyword evidence="6" id="KW-1185">Reference proteome</keyword>
<keyword evidence="2 3" id="KW-0802">TPR repeat</keyword>